<dbReference type="PANTHER" id="PTHR13337:SF2">
    <property type="entry name" value="SUCCINATE DEHYDROGENASE [UBIQUINONE] CYTOCHROME B SMALL SUBUNIT, MITOCHONDRIAL"/>
    <property type="match status" value="1"/>
</dbReference>
<dbReference type="GO" id="GO:0006099">
    <property type="term" value="P:tricarboxylic acid cycle"/>
    <property type="evidence" value="ECO:0007669"/>
    <property type="project" value="UniProtKB-KW"/>
</dbReference>
<keyword evidence="8 12" id="KW-0496">Mitochondrion</keyword>
<evidence type="ECO:0000313" key="13">
    <source>
        <dbReference type="EMBL" id="MBW18455.1"/>
    </source>
</evidence>
<feature type="transmembrane region" description="Helical" evidence="12">
    <location>
        <begin position="132"/>
        <end position="153"/>
    </location>
</feature>
<sequence>MDYIKSWTVTQSQTHRYYKYFLWYLIFINCYNGSRLLYYVHGSMFAAQRSISFNALSKCANQFNVASRLGNKTLTKPLLSAPMIARFTGSTAAVKTGKNYASLWRTERIVSIALMGLFPAAVLYSSPIIDTLLAGSISLHVYWGLEALVVDYLRVPVVGQLANKAGHATVALLAIVTLAGFLQVIFVGDGLGNAIVQLWKL</sequence>
<evidence type="ECO:0000256" key="1">
    <source>
        <dbReference type="ARBA" id="ARBA00004448"/>
    </source>
</evidence>
<dbReference type="GO" id="GO:0048039">
    <property type="term" value="F:ubiquinone binding"/>
    <property type="evidence" value="ECO:0007669"/>
    <property type="project" value="TreeGrafter"/>
</dbReference>
<evidence type="ECO:0000256" key="5">
    <source>
        <dbReference type="ARBA" id="ARBA00022792"/>
    </source>
</evidence>
<dbReference type="AlphaFoldDB" id="A0A2H8TVZ4"/>
<evidence type="ECO:0000256" key="7">
    <source>
        <dbReference type="ARBA" id="ARBA00022989"/>
    </source>
</evidence>
<comment type="subcellular location">
    <subcellularLocation>
        <location evidence="1 12">Mitochondrion inner membrane</location>
        <topology evidence="1 12">Multi-pass membrane protein</topology>
    </subcellularLocation>
</comment>
<dbReference type="InterPro" id="IPR034804">
    <property type="entry name" value="SQR/QFR_C/D"/>
</dbReference>
<evidence type="ECO:0000256" key="4">
    <source>
        <dbReference type="ARBA" id="ARBA00022692"/>
    </source>
</evidence>
<evidence type="ECO:0000256" key="9">
    <source>
        <dbReference type="ARBA" id="ARBA00023136"/>
    </source>
</evidence>
<evidence type="ECO:0000256" key="8">
    <source>
        <dbReference type="ARBA" id="ARBA00023128"/>
    </source>
</evidence>
<dbReference type="Pfam" id="PF05328">
    <property type="entry name" value="CybS"/>
    <property type="match status" value="1"/>
</dbReference>
<dbReference type="GO" id="GO:0006121">
    <property type="term" value="P:mitochondrial electron transport, succinate to ubiquinone"/>
    <property type="evidence" value="ECO:0007669"/>
    <property type="project" value="TreeGrafter"/>
</dbReference>
<evidence type="ECO:0000256" key="6">
    <source>
        <dbReference type="ARBA" id="ARBA00022946"/>
    </source>
</evidence>
<evidence type="ECO:0000256" key="3">
    <source>
        <dbReference type="ARBA" id="ARBA00022448"/>
    </source>
</evidence>
<feature type="transmembrane region" description="Helical" evidence="12">
    <location>
        <begin position="109"/>
        <end position="126"/>
    </location>
</feature>
<name>A0A2H8TVZ4_9HEMI</name>
<feature type="binding site" evidence="10">
    <location>
        <position position="152"/>
    </location>
    <ligand>
        <name>a ubiquinone</name>
        <dbReference type="ChEBI" id="CHEBI:16389"/>
        <note>ligand shared with IP/SDHB</note>
    </ligand>
</feature>
<accession>A0A2H8TVZ4</accession>
<feature type="transmembrane region" description="Helical" evidence="12">
    <location>
        <begin position="20"/>
        <end position="40"/>
    </location>
</feature>
<dbReference type="GO" id="GO:0020037">
    <property type="term" value="F:heme binding"/>
    <property type="evidence" value="ECO:0007669"/>
    <property type="project" value="TreeGrafter"/>
</dbReference>
<keyword evidence="9 12" id="KW-0472">Membrane</keyword>
<feature type="binding site" description="axial binding residue" evidence="11">
    <location>
        <position position="140"/>
    </location>
    <ligand>
        <name>heme b</name>
        <dbReference type="ChEBI" id="CHEBI:60344"/>
        <note>ligand shared with SDHC</note>
    </ligand>
    <ligandPart>
        <name>Fe</name>
        <dbReference type="ChEBI" id="CHEBI:18248"/>
    </ligandPart>
</feature>
<keyword evidence="12" id="KW-0349">Heme</keyword>
<keyword evidence="7 12" id="KW-1133">Transmembrane helix</keyword>
<dbReference type="Gene3D" id="1.20.1300.10">
    <property type="entry name" value="Fumarate reductase/succinate dehydrogenase, transmembrane subunit"/>
    <property type="match status" value="1"/>
</dbReference>
<dbReference type="PANTHER" id="PTHR13337">
    <property type="entry name" value="SUCCINATE DEHYDROGENASE"/>
    <property type="match status" value="1"/>
</dbReference>
<dbReference type="InterPro" id="IPR007992">
    <property type="entry name" value="CybS"/>
</dbReference>
<keyword evidence="13" id="KW-0830">Ubiquinone</keyword>
<reference evidence="13" key="1">
    <citation type="submission" date="2017-10" db="EMBL/GenBank/DDBJ databases">
        <title>Transcriptome Assembly of Sugarcane Aphid Adults.</title>
        <authorList>
            <person name="Scully E.D."/>
            <person name="Palmer N.A."/>
            <person name="Geib S.M."/>
            <person name="Sarath G."/>
            <person name="Sattler S.E."/>
        </authorList>
    </citation>
    <scope>NUCLEOTIDE SEQUENCE</scope>
    <source>
        <tissue evidence="13">Whole body</tissue>
    </source>
</reference>
<keyword evidence="12" id="KW-0816">Tricarboxylic acid cycle</keyword>
<keyword evidence="11 12" id="KW-0479">Metal-binding</keyword>
<evidence type="ECO:0000256" key="2">
    <source>
        <dbReference type="ARBA" id="ARBA00007294"/>
    </source>
</evidence>
<evidence type="ECO:0000256" key="12">
    <source>
        <dbReference type="RuleBase" id="RU364031"/>
    </source>
</evidence>
<feature type="transmembrane region" description="Helical" evidence="12">
    <location>
        <begin position="165"/>
        <end position="186"/>
    </location>
</feature>
<dbReference type="OrthoDB" id="18577at2759"/>
<comment type="caution">
    <text evidence="12">Lacks conserved residue(s) required for the propagation of feature annotation.</text>
</comment>
<proteinExistence type="inferred from homology"/>
<keyword evidence="12" id="KW-0249">Electron transport</keyword>
<organism evidence="13">
    <name type="scientific">Melanaphis sacchari</name>
    <dbReference type="NCBI Taxonomy" id="742174"/>
    <lineage>
        <taxon>Eukaryota</taxon>
        <taxon>Metazoa</taxon>
        <taxon>Ecdysozoa</taxon>
        <taxon>Arthropoda</taxon>
        <taxon>Hexapoda</taxon>
        <taxon>Insecta</taxon>
        <taxon>Pterygota</taxon>
        <taxon>Neoptera</taxon>
        <taxon>Paraneoptera</taxon>
        <taxon>Hemiptera</taxon>
        <taxon>Sternorrhyncha</taxon>
        <taxon>Aphidomorpha</taxon>
        <taxon>Aphidoidea</taxon>
        <taxon>Aphididae</taxon>
        <taxon>Aphidini</taxon>
        <taxon>Melanaphis</taxon>
    </lineage>
</organism>
<comment type="similarity">
    <text evidence="2 12">Belongs to the CybS family.</text>
</comment>
<evidence type="ECO:0000256" key="10">
    <source>
        <dbReference type="PIRSR" id="PIRSR607992-1"/>
    </source>
</evidence>
<keyword evidence="5 12" id="KW-0999">Mitochondrion inner membrane</keyword>
<dbReference type="EMBL" id="GFXV01006650">
    <property type="protein sequence ID" value="MBW18455.1"/>
    <property type="molecule type" value="Transcribed_RNA"/>
</dbReference>
<dbReference type="GO" id="GO:0005743">
    <property type="term" value="C:mitochondrial inner membrane"/>
    <property type="evidence" value="ECO:0007669"/>
    <property type="project" value="UniProtKB-SubCell"/>
</dbReference>
<keyword evidence="4 12" id="KW-0812">Transmembrane</keyword>
<dbReference type="GO" id="GO:0046872">
    <property type="term" value="F:metal ion binding"/>
    <property type="evidence" value="ECO:0007669"/>
    <property type="project" value="UniProtKB-KW"/>
</dbReference>
<protein>
    <recommendedName>
        <fullName evidence="12">Succinate dehydrogenase [ubiquinone] cytochrome b small subunit</fullName>
    </recommendedName>
</protein>
<evidence type="ECO:0000256" key="11">
    <source>
        <dbReference type="PIRSR" id="PIRSR607992-2"/>
    </source>
</evidence>
<keyword evidence="11" id="KW-0408">Iron</keyword>
<keyword evidence="3 12" id="KW-0813">Transport</keyword>
<keyword evidence="6 12" id="KW-0809">Transit peptide</keyword>
<comment type="function">
    <text evidence="12">Membrane-anchoring subunit of succinate dehydrogenase (SDH) that is involved in complex II of the mitochondrial electron transport chain and is responsible for transferring electrons from succinate to ubiquinone (coenzyme Q).</text>
</comment>